<feature type="transmembrane region" description="Helical" evidence="6">
    <location>
        <begin position="221"/>
        <end position="239"/>
    </location>
</feature>
<protein>
    <submittedName>
        <fullName evidence="8">OmpA family protein</fullName>
    </submittedName>
</protein>
<dbReference type="Pfam" id="PF06078">
    <property type="entry name" value="DUF937"/>
    <property type="match status" value="1"/>
</dbReference>
<dbReference type="InterPro" id="IPR006664">
    <property type="entry name" value="OMP_bac"/>
</dbReference>
<evidence type="ECO:0000256" key="4">
    <source>
        <dbReference type="PROSITE-ProRule" id="PRU00473"/>
    </source>
</evidence>
<comment type="caution">
    <text evidence="8">The sequence shown here is derived from an EMBL/GenBank/DDBJ whole genome shotgun (WGS) entry which is preliminary data.</text>
</comment>
<accession>A0A540WLY3</accession>
<evidence type="ECO:0000256" key="6">
    <source>
        <dbReference type="SAM" id="Phobius"/>
    </source>
</evidence>
<dbReference type="PANTHER" id="PTHR30329:SF21">
    <property type="entry name" value="LIPOPROTEIN YIAD-RELATED"/>
    <property type="match status" value="1"/>
</dbReference>
<comment type="subcellular location">
    <subcellularLocation>
        <location evidence="1">Cell outer membrane</location>
    </subcellularLocation>
</comment>
<dbReference type="RefSeq" id="WP_141648746.1">
    <property type="nucleotide sequence ID" value="NZ_VIFM01000348.1"/>
</dbReference>
<feature type="compositionally biased region" description="Low complexity" evidence="5">
    <location>
        <begin position="256"/>
        <end position="269"/>
    </location>
</feature>
<dbReference type="AlphaFoldDB" id="A0A540WLY3"/>
<keyword evidence="2 4" id="KW-0472">Membrane</keyword>
<dbReference type="Gene3D" id="3.30.1330.60">
    <property type="entry name" value="OmpA-like domain"/>
    <property type="match status" value="1"/>
</dbReference>
<keyword evidence="3" id="KW-0998">Cell outer membrane</keyword>
<dbReference type="InterPro" id="IPR009282">
    <property type="entry name" value="DUF937"/>
</dbReference>
<evidence type="ECO:0000313" key="9">
    <source>
        <dbReference type="Proteomes" id="UP000315369"/>
    </source>
</evidence>
<dbReference type="OrthoDB" id="9805566at2"/>
<feature type="domain" description="OmpA-like" evidence="7">
    <location>
        <begin position="298"/>
        <end position="414"/>
    </location>
</feature>
<keyword evidence="6" id="KW-0812">Transmembrane</keyword>
<dbReference type="InterPro" id="IPR036737">
    <property type="entry name" value="OmpA-like_sf"/>
</dbReference>
<name>A0A540WLY3_9BACT</name>
<proteinExistence type="predicted"/>
<evidence type="ECO:0000256" key="1">
    <source>
        <dbReference type="ARBA" id="ARBA00004442"/>
    </source>
</evidence>
<dbReference type="InterPro" id="IPR006665">
    <property type="entry name" value="OmpA-like"/>
</dbReference>
<sequence>MAFNLIDMVRERFTGNVMQQMGSAMGEDPSTLGKALPGAIAAVGGSVAERGSTEAGAQRLMSQLNEGGFTGPNAGKEDILSADTEEKGQGMLSGLFGDKLGSITSALGRSSGFSNSKSAGGMMALVAPVIMGVIGKHVRDNRMGAAGLGQLLGSQKSLLSSALPAGLGSILGIGGAAAAVGPRVVEEVHETRAIPTVETVRRQQPIERAPVHHAEPKKRNLSWVIPVALLALLAGWFLTRGRRSEPRREQAAVTEPARPQAQPQPQQRPTDTGVGGGGTAGTTPPVARDAQGMRQAIDSGARSFILAGVAFEEGSATLTPQSDASVGQLASVLREKPNSRVRITGHTDATGDATVNSQLAKRRAEAVRSALVDDGISANRVDVAAVGAAQPLAPNTTTEGRDMNRRIEVQVLSR</sequence>
<organism evidence="8 9">
    <name type="scientific">Myxococcus llanfairpwllgwyngyllgogerychwyrndrobwllllantysiliogogogochensis</name>
    <dbReference type="NCBI Taxonomy" id="2590453"/>
    <lineage>
        <taxon>Bacteria</taxon>
        <taxon>Pseudomonadati</taxon>
        <taxon>Myxococcota</taxon>
        <taxon>Myxococcia</taxon>
        <taxon>Myxococcales</taxon>
        <taxon>Cystobacterineae</taxon>
        <taxon>Myxococcaceae</taxon>
        <taxon>Myxococcus</taxon>
    </lineage>
</organism>
<keyword evidence="6" id="KW-1133">Transmembrane helix</keyword>
<evidence type="ECO:0000256" key="3">
    <source>
        <dbReference type="ARBA" id="ARBA00023237"/>
    </source>
</evidence>
<dbReference type="PANTHER" id="PTHR30329">
    <property type="entry name" value="STATOR ELEMENT OF FLAGELLAR MOTOR COMPLEX"/>
    <property type="match status" value="1"/>
</dbReference>
<dbReference type="InterPro" id="IPR050330">
    <property type="entry name" value="Bact_OuterMem_StrucFunc"/>
</dbReference>
<evidence type="ECO:0000259" key="7">
    <source>
        <dbReference type="PROSITE" id="PS51123"/>
    </source>
</evidence>
<feature type="transmembrane region" description="Helical" evidence="6">
    <location>
        <begin position="119"/>
        <end position="138"/>
    </location>
</feature>
<dbReference type="GO" id="GO:0009279">
    <property type="term" value="C:cell outer membrane"/>
    <property type="evidence" value="ECO:0007669"/>
    <property type="project" value="UniProtKB-SubCell"/>
</dbReference>
<evidence type="ECO:0000313" key="8">
    <source>
        <dbReference type="EMBL" id="TQF09414.1"/>
    </source>
</evidence>
<evidence type="ECO:0000256" key="2">
    <source>
        <dbReference type="ARBA" id="ARBA00023136"/>
    </source>
</evidence>
<dbReference type="PROSITE" id="PS51123">
    <property type="entry name" value="OMPA_2"/>
    <property type="match status" value="1"/>
</dbReference>
<reference evidence="8 9" key="1">
    <citation type="submission" date="2019-06" db="EMBL/GenBank/DDBJ databases">
        <authorList>
            <person name="Livingstone P."/>
            <person name="Whitworth D."/>
        </authorList>
    </citation>
    <scope>NUCLEOTIDE SEQUENCE [LARGE SCALE GENOMIC DNA]</scope>
    <source>
        <strain evidence="8 9">AM401</strain>
    </source>
</reference>
<dbReference type="Proteomes" id="UP000315369">
    <property type="component" value="Unassembled WGS sequence"/>
</dbReference>
<feature type="transmembrane region" description="Helical" evidence="6">
    <location>
        <begin position="158"/>
        <end position="180"/>
    </location>
</feature>
<dbReference type="PRINTS" id="PR01021">
    <property type="entry name" value="OMPADOMAIN"/>
</dbReference>
<dbReference type="SUPFAM" id="SSF103088">
    <property type="entry name" value="OmpA-like"/>
    <property type="match status" value="1"/>
</dbReference>
<dbReference type="CDD" id="cd07185">
    <property type="entry name" value="OmpA_C-like"/>
    <property type="match status" value="1"/>
</dbReference>
<dbReference type="Pfam" id="PF00691">
    <property type="entry name" value="OmpA"/>
    <property type="match status" value="1"/>
</dbReference>
<dbReference type="EMBL" id="VIFM01000348">
    <property type="protein sequence ID" value="TQF09414.1"/>
    <property type="molecule type" value="Genomic_DNA"/>
</dbReference>
<evidence type="ECO:0000256" key="5">
    <source>
        <dbReference type="SAM" id="MobiDB-lite"/>
    </source>
</evidence>
<gene>
    <name evidence="8" type="ORF">FJV41_44690</name>
</gene>
<feature type="region of interest" description="Disordered" evidence="5">
    <location>
        <begin position="247"/>
        <end position="288"/>
    </location>
</feature>
<keyword evidence="9" id="KW-1185">Reference proteome</keyword>